<comment type="caution">
    <text evidence="1">The sequence shown here is derived from an EMBL/GenBank/DDBJ whole genome shotgun (WGS) entry which is preliminary data.</text>
</comment>
<dbReference type="EMBL" id="BART01037885">
    <property type="protein sequence ID" value="GAH12006.1"/>
    <property type="molecule type" value="Genomic_DNA"/>
</dbReference>
<dbReference type="AlphaFoldDB" id="X1CU58"/>
<protein>
    <submittedName>
        <fullName evidence="1">Uncharacterized protein</fullName>
    </submittedName>
</protein>
<accession>X1CU58</accession>
<evidence type="ECO:0000313" key="1">
    <source>
        <dbReference type="EMBL" id="GAH12006.1"/>
    </source>
</evidence>
<reference evidence="1" key="1">
    <citation type="journal article" date="2014" name="Front. Microbiol.">
        <title>High frequency of phylogenetically diverse reductive dehalogenase-homologous genes in deep subseafloor sedimentary metagenomes.</title>
        <authorList>
            <person name="Kawai M."/>
            <person name="Futagami T."/>
            <person name="Toyoda A."/>
            <person name="Takaki Y."/>
            <person name="Nishi S."/>
            <person name="Hori S."/>
            <person name="Arai W."/>
            <person name="Tsubouchi T."/>
            <person name="Morono Y."/>
            <person name="Uchiyama I."/>
            <person name="Ito T."/>
            <person name="Fujiyama A."/>
            <person name="Inagaki F."/>
            <person name="Takami H."/>
        </authorList>
    </citation>
    <scope>NUCLEOTIDE SEQUENCE</scope>
    <source>
        <strain evidence="1">Expedition CK06-06</strain>
    </source>
</reference>
<organism evidence="1">
    <name type="scientific">marine sediment metagenome</name>
    <dbReference type="NCBI Taxonomy" id="412755"/>
    <lineage>
        <taxon>unclassified sequences</taxon>
        <taxon>metagenomes</taxon>
        <taxon>ecological metagenomes</taxon>
    </lineage>
</organism>
<gene>
    <name evidence="1" type="ORF">S01H4_63148</name>
</gene>
<proteinExistence type="predicted"/>
<feature type="non-terminal residue" evidence="1">
    <location>
        <position position="1"/>
    </location>
</feature>
<name>X1CU58_9ZZZZ</name>
<sequence>TLRVVSQKESNVVQFQNIKEVIKIGNPSNKIEINYYIAILYTYLNDGKKEGFLVGNIKNMGDMLIGEWPYNEENVSNSEDLYLQKLDLLTNSSKFNNICVIYHLKYKKYGRYVNR</sequence>